<evidence type="ECO:0000256" key="18">
    <source>
        <dbReference type="ARBA" id="ARBA00049504"/>
    </source>
</evidence>
<dbReference type="HAMAP" id="MF_00719">
    <property type="entry name" value="CobS"/>
    <property type="match status" value="1"/>
</dbReference>
<comment type="similarity">
    <text evidence="4 19">Belongs to the CobS family.</text>
</comment>
<comment type="subcellular location">
    <subcellularLocation>
        <location evidence="2 19">Cell membrane</location>
        <topology evidence="2 19">Multi-pass membrane protein</topology>
    </subcellularLocation>
</comment>
<comment type="function">
    <text evidence="14 19">Joins adenosylcobinamide-GDP and alpha-ribazole to generate adenosylcobalamin (Ado-cobalamin). Also synthesizes adenosylcobalamin 5'-phosphate from adenosylcobinamide-GDP and alpha-ribazole 5'-phosphate.</text>
</comment>
<feature type="transmembrane region" description="Helical" evidence="19">
    <location>
        <begin position="60"/>
        <end position="78"/>
    </location>
</feature>
<dbReference type="UniPathway" id="UPA00148">
    <property type="reaction ID" value="UER00238"/>
</dbReference>
<organism evidence="20 21">
    <name type="scientific">Thiohalorhabdus denitrificans</name>
    <dbReference type="NCBI Taxonomy" id="381306"/>
    <lineage>
        <taxon>Bacteria</taxon>
        <taxon>Pseudomonadati</taxon>
        <taxon>Pseudomonadota</taxon>
        <taxon>Gammaproteobacteria</taxon>
        <taxon>Thiohalorhabdales</taxon>
        <taxon>Thiohalorhabdaceae</taxon>
        <taxon>Thiohalorhabdus</taxon>
    </lineage>
</organism>
<keyword evidence="13 19" id="KW-0472">Membrane</keyword>
<evidence type="ECO:0000256" key="1">
    <source>
        <dbReference type="ARBA" id="ARBA00001946"/>
    </source>
</evidence>
<comment type="pathway">
    <text evidence="3 19">Cofactor biosynthesis; adenosylcobalamin biosynthesis; adenosylcobalamin from cob(II)yrinate a,c-diamide: step 7/7.</text>
</comment>
<evidence type="ECO:0000256" key="5">
    <source>
        <dbReference type="ARBA" id="ARBA00013200"/>
    </source>
</evidence>
<dbReference type="RefSeq" id="WP_231627419.1">
    <property type="nucleotide sequence ID" value="NZ_FMUN01000001.1"/>
</dbReference>
<keyword evidence="10 19" id="KW-0812">Transmembrane</keyword>
<gene>
    <name evidence="19" type="primary">cobS</name>
    <name evidence="20" type="ORF">SAMN05661077_0429</name>
</gene>
<comment type="cofactor">
    <cofactor evidence="1 19">
        <name>Mg(2+)</name>
        <dbReference type="ChEBI" id="CHEBI:18420"/>
    </cofactor>
</comment>
<evidence type="ECO:0000256" key="9">
    <source>
        <dbReference type="ARBA" id="ARBA00022679"/>
    </source>
</evidence>
<dbReference type="GO" id="GO:0009236">
    <property type="term" value="P:cobalamin biosynthetic process"/>
    <property type="evidence" value="ECO:0007669"/>
    <property type="project" value="UniProtKB-UniRule"/>
</dbReference>
<feature type="transmembrane region" description="Helical" evidence="19">
    <location>
        <begin position="110"/>
        <end position="129"/>
    </location>
</feature>
<dbReference type="PANTHER" id="PTHR34148:SF1">
    <property type="entry name" value="ADENOSYLCOBINAMIDE-GDP RIBAZOLETRANSFERASE"/>
    <property type="match status" value="1"/>
</dbReference>
<evidence type="ECO:0000256" key="12">
    <source>
        <dbReference type="ARBA" id="ARBA00022989"/>
    </source>
</evidence>
<reference evidence="21" key="1">
    <citation type="submission" date="2016-10" db="EMBL/GenBank/DDBJ databases">
        <authorList>
            <person name="Varghese N."/>
        </authorList>
    </citation>
    <scope>NUCLEOTIDE SEQUENCE [LARGE SCALE GENOMIC DNA]</scope>
    <source>
        <strain evidence="21">HL 19</strain>
    </source>
</reference>
<evidence type="ECO:0000256" key="4">
    <source>
        <dbReference type="ARBA" id="ARBA00010561"/>
    </source>
</evidence>
<keyword evidence="8 19" id="KW-0169">Cobalamin biosynthesis</keyword>
<dbReference type="EC" id="2.7.8.26" evidence="5 19"/>
<dbReference type="GO" id="GO:0008818">
    <property type="term" value="F:cobalamin 5'-phosphate synthase activity"/>
    <property type="evidence" value="ECO:0007669"/>
    <property type="project" value="UniProtKB-UniRule"/>
</dbReference>
<proteinExistence type="inferred from homology"/>
<dbReference type="Pfam" id="PF02654">
    <property type="entry name" value="CobS"/>
    <property type="match status" value="1"/>
</dbReference>
<sequence length="246" mass="25149">MLVPLRLAVQLLTRIPVAVPAETTPRDWGRSVLFYPLVGLAIGVVLLAATAVLGTGHAGMTAVLVVALWLLLTGLLHVDGLADSADAWLGGHGDRDKTLTIMKDPSTGPAGVVVVGVVLVVKVVALTALLESGATLGLLAAPLLARTAAVWLLLTLPYVRAEGLGAGPAEHLSPWPAWGVVAGSLLLGLILTVGMGFAGLVTGAIVLIFLRWLMERRLGGVTGDTIGAAIEVGEAAFLVGMVYALG</sequence>
<keyword evidence="12 19" id="KW-1133">Transmembrane helix</keyword>
<dbReference type="InterPro" id="IPR003805">
    <property type="entry name" value="CobS"/>
</dbReference>
<comment type="catalytic activity">
    <reaction evidence="17 19">
        <text>alpha-ribazole + adenosylcob(III)inamide-GDP = adenosylcob(III)alamin + GMP + H(+)</text>
        <dbReference type="Rhea" id="RHEA:16049"/>
        <dbReference type="ChEBI" id="CHEBI:10329"/>
        <dbReference type="ChEBI" id="CHEBI:15378"/>
        <dbReference type="ChEBI" id="CHEBI:18408"/>
        <dbReference type="ChEBI" id="CHEBI:58115"/>
        <dbReference type="ChEBI" id="CHEBI:60487"/>
        <dbReference type="EC" id="2.7.8.26"/>
    </reaction>
</comment>
<dbReference type="STRING" id="381306.AN478_12135"/>
<evidence type="ECO:0000256" key="11">
    <source>
        <dbReference type="ARBA" id="ARBA00022842"/>
    </source>
</evidence>
<feature type="transmembrane region" description="Helical" evidence="19">
    <location>
        <begin position="177"/>
        <end position="210"/>
    </location>
</feature>
<dbReference type="Proteomes" id="UP000183104">
    <property type="component" value="Unassembled WGS sequence"/>
</dbReference>
<evidence type="ECO:0000256" key="19">
    <source>
        <dbReference type="HAMAP-Rule" id="MF_00719"/>
    </source>
</evidence>
<accession>A0A1G5ALN6</accession>
<comment type="catalytic activity">
    <reaction evidence="18 19">
        <text>alpha-ribazole 5'-phosphate + adenosylcob(III)inamide-GDP = adenosylcob(III)alamin 5'-phosphate + GMP + H(+)</text>
        <dbReference type="Rhea" id="RHEA:23560"/>
        <dbReference type="ChEBI" id="CHEBI:15378"/>
        <dbReference type="ChEBI" id="CHEBI:57918"/>
        <dbReference type="ChEBI" id="CHEBI:58115"/>
        <dbReference type="ChEBI" id="CHEBI:60487"/>
        <dbReference type="ChEBI" id="CHEBI:60493"/>
        <dbReference type="EC" id="2.7.8.26"/>
    </reaction>
</comment>
<keyword evidence="21" id="KW-1185">Reference proteome</keyword>
<dbReference type="NCBIfam" id="TIGR00317">
    <property type="entry name" value="cobS"/>
    <property type="match status" value="1"/>
</dbReference>
<keyword evidence="11 19" id="KW-0460">Magnesium</keyword>
<evidence type="ECO:0000256" key="7">
    <source>
        <dbReference type="ARBA" id="ARBA00022475"/>
    </source>
</evidence>
<dbReference type="NCBIfam" id="NF001278">
    <property type="entry name" value="PRK00235.1-5"/>
    <property type="match status" value="1"/>
</dbReference>
<evidence type="ECO:0000256" key="3">
    <source>
        <dbReference type="ARBA" id="ARBA00004663"/>
    </source>
</evidence>
<evidence type="ECO:0000313" key="21">
    <source>
        <dbReference type="Proteomes" id="UP000183104"/>
    </source>
</evidence>
<protein>
    <recommendedName>
        <fullName evidence="6 19">Adenosylcobinamide-GDP ribazoletransferase</fullName>
        <ecNumber evidence="5 19">2.7.8.26</ecNumber>
    </recommendedName>
    <alternativeName>
        <fullName evidence="16 19">Cobalamin synthase</fullName>
    </alternativeName>
    <alternativeName>
        <fullName evidence="15 19">Cobalamin-5'-phosphate synthase</fullName>
    </alternativeName>
</protein>
<keyword evidence="7 19" id="KW-1003">Cell membrane</keyword>
<dbReference type="AlphaFoldDB" id="A0A1G5ALN6"/>
<dbReference type="EMBL" id="FMUN01000001">
    <property type="protein sequence ID" value="SCX78787.1"/>
    <property type="molecule type" value="Genomic_DNA"/>
</dbReference>
<evidence type="ECO:0000256" key="17">
    <source>
        <dbReference type="ARBA" id="ARBA00048623"/>
    </source>
</evidence>
<evidence type="ECO:0000256" key="2">
    <source>
        <dbReference type="ARBA" id="ARBA00004651"/>
    </source>
</evidence>
<evidence type="ECO:0000256" key="16">
    <source>
        <dbReference type="ARBA" id="ARBA00032853"/>
    </source>
</evidence>
<keyword evidence="9 19" id="KW-0808">Transferase</keyword>
<feature type="transmembrane region" description="Helical" evidence="19">
    <location>
        <begin position="31"/>
        <end position="53"/>
    </location>
</feature>
<dbReference type="GO" id="GO:0051073">
    <property type="term" value="F:adenosylcobinamide-GDP ribazoletransferase activity"/>
    <property type="evidence" value="ECO:0007669"/>
    <property type="project" value="UniProtKB-UniRule"/>
</dbReference>
<evidence type="ECO:0000313" key="20">
    <source>
        <dbReference type="EMBL" id="SCX78787.1"/>
    </source>
</evidence>
<evidence type="ECO:0000256" key="13">
    <source>
        <dbReference type="ARBA" id="ARBA00023136"/>
    </source>
</evidence>
<evidence type="ECO:0000256" key="8">
    <source>
        <dbReference type="ARBA" id="ARBA00022573"/>
    </source>
</evidence>
<dbReference type="PANTHER" id="PTHR34148">
    <property type="entry name" value="ADENOSYLCOBINAMIDE-GDP RIBAZOLETRANSFERASE"/>
    <property type="match status" value="1"/>
</dbReference>
<evidence type="ECO:0000256" key="15">
    <source>
        <dbReference type="ARBA" id="ARBA00032605"/>
    </source>
</evidence>
<name>A0A1G5ALN6_9GAMM</name>
<dbReference type="GO" id="GO:0005886">
    <property type="term" value="C:plasma membrane"/>
    <property type="evidence" value="ECO:0007669"/>
    <property type="project" value="UniProtKB-SubCell"/>
</dbReference>
<evidence type="ECO:0000256" key="14">
    <source>
        <dbReference type="ARBA" id="ARBA00025228"/>
    </source>
</evidence>
<evidence type="ECO:0000256" key="10">
    <source>
        <dbReference type="ARBA" id="ARBA00022692"/>
    </source>
</evidence>
<evidence type="ECO:0000256" key="6">
    <source>
        <dbReference type="ARBA" id="ARBA00015850"/>
    </source>
</evidence>
<feature type="transmembrane region" description="Helical" evidence="19">
    <location>
        <begin position="136"/>
        <end position="157"/>
    </location>
</feature>